<gene>
    <name evidence="3" type="primary">bshA</name>
    <name evidence="3" type="ORF">CRP01_38970</name>
</gene>
<evidence type="ECO:0000259" key="2">
    <source>
        <dbReference type="Pfam" id="PF13439"/>
    </source>
</evidence>
<feature type="domain" description="Glycosyl transferase family 1" evidence="1">
    <location>
        <begin position="187"/>
        <end position="348"/>
    </location>
</feature>
<dbReference type="PANTHER" id="PTHR45947">
    <property type="entry name" value="SULFOQUINOVOSYL TRANSFERASE SQD2"/>
    <property type="match status" value="1"/>
</dbReference>
<organism evidence="3 4">
    <name type="scientific">Flavilitoribacter nigricans (strain ATCC 23147 / DSM 23189 / NBRC 102662 / NCIMB 1420 / SS-2)</name>
    <name type="common">Lewinella nigricans</name>
    <dbReference type="NCBI Taxonomy" id="1122177"/>
    <lineage>
        <taxon>Bacteria</taxon>
        <taxon>Pseudomonadati</taxon>
        <taxon>Bacteroidota</taxon>
        <taxon>Saprospiria</taxon>
        <taxon>Saprospirales</taxon>
        <taxon>Lewinellaceae</taxon>
        <taxon>Flavilitoribacter</taxon>
    </lineage>
</organism>
<dbReference type="EMBL" id="PDUD01000064">
    <property type="protein sequence ID" value="PHN01064.1"/>
    <property type="molecule type" value="Genomic_DNA"/>
</dbReference>
<dbReference type="InterPro" id="IPR001296">
    <property type="entry name" value="Glyco_trans_1"/>
</dbReference>
<dbReference type="SUPFAM" id="SSF53756">
    <property type="entry name" value="UDP-Glycosyltransferase/glycogen phosphorylase"/>
    <property type="match status" value="1"/>
</dbReference>
<evidence type="ECO:0000313" key="3">
    <source>
        <dbReference type="EMBL" id="PHN01064.1"/>
    </source>
</evidence>
<dbReference type="Proteomes" id="UP000223913">
    <property type="component" value="Unassembled WGS sequence"/>
</dbReference>
<comment type="caution">
    <text evidence="3">The sequence shown here is derived from an EMBL/GenBank/DDBJ whole genome shotgun (WGS) entry which is preliminary data.</text>
</comment>
<evidence type="ECO:0000313" key="4">
    <source>
        <dbReference type="Proteomes" id="UP000223913"/>
    </source>
</evidence>
<dbReference type="AlphaFoldDB" id="A0A2D0MXS3"/>
<sequence>MKIGIVCYPTYGGSGVVATELGIGLADRGHEVHFITYRRPARLTHFHENLFFHEVSGEDYPLFEYAPYDTALASKLVDVVKFENLDLLHVHYAIPHAAVAYMAKKILLTEGRYVPVVTTLHGTDITLVGMNKAFAPVVTFSINKSDGVTAVSESLRQQTLDQFKIDQEIKVIHNFIDFSRFKRINKDHFKKAIAPNGERILAHVSNFRKVKRIEDVIHVFKHVYEEVPSKLLLIGDGPERRNLEELCRKIGLCHEVRFLGKQDAVEELLSISDLFLMPSASESFGLAALEAMACEVPVISSNIGGLPEVNIHGETGFLSDVGDVEDMAKNAIKILKDPELLKKFRKNALAQAERFDIAAILPQYEDYYEQVIAKAMYVKTGVD</sequence>
<dbReference type="OrthoDB" id="9810929at2"/>
<dbReference type="Pfam" id="PF00534">
    <property type="entry name" value="Glycos_transf_1"/>
    <property type="match status" value="1"/>
</dbReference>
<dbReference type="RefSeq" id="WP_099155523.1">
    <property type="nucleotide sequence ID" value="NZ_PDUD01000064.1"/>
</dbReference>
<dbReference type="InterPro" id="IPR050194">
    <property type="entry name" value="Glycosyltransferase_grp1"/>
</dbReference>
<keyword evidence="4" id="KW-1185">Reference proteome</keyword>
<dbReference type="Pfam" id="PF13439">
    <property type="entry name" value="Glyco_transf_4"/>
    <property type="match status" value="1"/>
</dbReference>
<dbReference type="InterPro" id="IPR023881">
    <property type="entry name" value="Thiol_BshA"/>
</dbReference>
<dbReference type="InterPro" id="IPR028098">
    <property type="entry name" value="Glyco_trans_4-like_N"/>
</dbReference>
<reference evidence="3 4" key="1">
    <citation type="submission" date="2017-10" db="EMBL/GenBank/DDBJ databases">
        <title>The draft genome sequence of Lewinella nigricans NBRC 102662.</title>
        <authorList>
            <person name="Wang K."/>
        </authorList>
    </citation>
    <scope>NUCLEOTIDE SEQUENCE [LARGE SCALE GENOMIC DNA]</scope>
    <source>
        <strain evidence="3 4">NBRC 102662</strain>
    </source>
</reference>
<dbReference type="GO" id="GO:0016757">
    <property type="term" value="F:glycosyltransferase activity"/>
    <property type="evidence" value="ECO:0007669"/>
    <property type="project" value="InterPro"/>
</dbReference>
<protein>
    <submittedName>
        <fullName evidence="3">N-acetyl-alpha-D-glucosaminyl L-malate synthase BshA</fullName>
    </submittedName>
</protein>
<accession>A0A2D0MXS3</accession>
<feature type="domain" description="Glycosyltransferase subfamily 4-like N-terminal" evidence="2">
    <location>
        <begin position="11"/>
        <end position="180"/>
    </location>
</feature>
<dbReference type="NCBIfam" id="TIGR03999">
    <property type="entry name" value="thiol_BshA"/>
    <property type="match status" value="1"/>
</dbReference>
<evidence type="ECO:0000259" key="1">
    <source>
        <dbReference type="Pfam" id="PF00534"/>
    </source>
</evidence>
<name>A0A2D0MXS3_FLAN2</name>
<dbReference type="Gene3D" id="3.40.50.2000">
    <property type="entry name" value="Glycogen Phosphorylase B"/>
    <property type="match status" value="2"/>
</dbReference>
<dbReference type="PANTHER" id="PTHR45947:SF14">
    <property type="entry name" value="SLL1723 PROTEIN"/>
    <property type="match status" value="1"/>
</dbReference>
<proteinExistence type="predicted"/>
<dbReference type="GO" id="GO:0071793">
    <property type="term" value="P:bacillithiol biosynthetic process"/>
    <property type="evidence" value="ECO:0007669"/>
    <property type="project" value="InterPro"/>
</dbReference>